<gene>
    <name evidence="1" type="ORF">SAMN05216180_2687</name>
</gene>
<accession>A0A1H8DM86</accession>
<evidence type="ECO:0000313" key="1">
    <source>
        <dbReference type="EMBL" id="SEN08343.1"/>
    </source>
</evidence>
<reference evidence="1 2" key="1">
    <citation type="submission" date="2016-10" db="EMBL/GenBank/DDBJ databases">
        <authorList>
            <person name="de Groot N.N."/>
        </authorList>
    </citation>
    <scope>NUCLEOTIDE SEQUENCE [LARGE SCALE GENOMIC DNA]</scope>
    <source>
        <strain evidence="1 2">CGMCC 1.5070</strain>
    </source>
</reference>
<name>A0A1H8DM86_9FIRM</name>
<dbReference type="Proteomes" id="UP000199158">
    <property type="component" value="Unassembled WGS sequence"/>
</dbReference>
<dbReference type="AlphaFoldDB" id="A0A1H8DM86"/>
<dbReference type="EMBL" id="FOCG01000003">
    <property type="protein sequence ID" value="SEN08343.1"/>
    <property type="molecule type" value="Genomic_DNA"/>
</dbReference>
<dbReference type="STRING" id="474960.SAMN05216180_2687"/>
<dbReference type="OrthoDB" id="1733209at2"/>
<dbReference type="RefSeq" id="WP_092756032.1">
    <property type="nucleotide sequence ID" value="NZ_FOCG01000003.1"/>
</dbReference>
<protein>
    <submittedName>
        <fullName evidence="1">Phage major capsid protein, HK97 family</fullName>
    </submittedName>
</protein>
<dbReference type="Pfam" id="PF25209">
    <property type="entry name" value="Phage_capsid_4"/>
    <property type="match status" value="1"/>
</dbReference>
<organism evidence="1 2">
    <name type="scientific">Hydrogenoanaerobacterium saccharovorans</name>
    <dbReference type="NCBI Taxonomy" id="474960"/>
    <lineage>
        <taxon>Bacteria</taxon>
        <taxon>Bacillati</taxon>
        <taxon>Bacillota</taxon>
        <taxon>Clostridia</taxon>
        <taxon>Eubacteriales</taxon>
        <taxon>Oscillospiraceae</taxon>
        <taxon>Hydrogenoanaerobacterium</taxon>
    </lineage>
</organism>
<dbReference type="SUPFAM" id="SSF56563">
    <property type="entry name" value="Major capsid protein gp5"/>
    <property type="match status" value="1"/>
</dbReference>
<keyword evidence="2" id="KW-1185">Reference proteome</keyword>
<evidence type="ECO:0000313" key="2">
    <source>
        <dbReference type="Proteomes" id="UP000199158"/>
    </source>
</evidence>
<sequence length="333" mass="36345">MSIFKAIKLDKSMYKVGGSSFTRELEKLDPSTEYAGSELAGLDAFQRQLKRFDIHVSGSQSDTIQKFFQTSDSAYLFPEYVCRAVAQGMNEAALLNEIIATKTNINSLDYRSIITDLSDNDKNMPAIAEGEKIPETVIKLSDVLVKLVKRGRMLVASYEAIKFQRLDLFTVTLKQIGAYIAKAQMSDAVTTLLNGETPVTTAATGKVTYADLLNLWGSFADYEMNTILASPVMVQKLLAMPEMQDAAAGLAFHGTGKLITPMGAKIIKTSCVADDTLVALDKRFALEMVTAGDVQVDYDKLIDSQLERAAVTSIAGFGKIFPDAVQVMKLKTA</sequence>
<proteinExistence type="predicted"/>